<protein>
    <submittedName>
        <fullName evidence="1">Uncharacterized protein</fullName>
    </submittedName>
</protein>
<dbReference type="InParanoid" id="A0A5E4GEU8"/>
<feature type="non-terminal residue" evidence="1">
    <location>
        <position position="117"/>
    </location>
</feature>
<evidence type="ECO:0000313" key="1">
    <source>
        <dbReference type="EMBL" id="VVA38286.1"/>
    </source>
</evidence>
<gene>
    <name evidence="1" type="ORF">ALMOND_2B019187</name>
</gene>
<dbReference type="Proteomes" id="UP000327085">
    <property type="component" value="Chromosome 7"/>
</dbReference>
<organism evidence="1 2">
    <name type="scientific">Prunus dulcis</name>
    <name type="common">Almond</name>
    <name type="synonym">Amygdalus dulcis</name>
    <dbReference type="NCBI Taxonomy" id="3755"/>
    <lineage>
        <taxon>Eukaryota</taxon>
        <taxon>Viridiplantae</taxon>
        <taxon>Streptophyta</taxon>
        <taxon>Embryophyta</taxon>
        <taxon>Tracheophyta</taxon>
        <taxon>Spermatophyta</taxon>
        <taxon>Magnoliopsida</taxon>
        <taxon>eudicotyledons</taxon>
        <taxon>Gunneridae</taxon>
        <taxon>Pentapetalae</taxon>
        <taxon>rosids</taxon>
        <taxon>fabids</taxon>
        <taxon>Rosales</taxon>
        <taxon>Rosaceae</taxon>
        <taxon>Amygdaloideae</taxon>
        <taxon>Amygdaleae</taxon>
        <taxon>Prunus</taxon>
    </lineage>
</organism>
<dbReference type="EMBL" id="CABIKO010000626">
    <property type="protein sequence ID" value="VVA38286.1"/>
    <property type="molecule type" value="Genomic_DNA"/>
</dbReference>
<evidence type="ECO:0000313" key="2">
    <source>
        <dbReference type="Proteomes" id="UP000327085"/>
    </source>
</evidence>
<proteinExistence type="predicted"/>
<reference evidence="2" key="1">
    <citation type="journal article" date="2020" name="Plant J.">
        <title>Transposons played a major role in the diversification between the closely related almond and peach genomes: results from the almond genome sequence.</title>
        <authorList>
            <person name="Alioto T."/>
            <person name="Alexiou K.G."/>
            <person name="Bardil A."/>
            <person name="Barteri F."/>
            <person name="Castanera R."/>
            <person name="Cruz F."/>
            <person name="Dhingra A."/>
            <person name="Duval H."/>
            <person name="Fernandez I Marti A."/>
            <person name="Frias L."/>
            <person name="Galan B."/>
            <person name="Garcia J.L."/>
            <person name="Howad W."/>
            <person name="Gomez-Garrido J."/>
            <person name="Gut M."/>
            <person name="Julca I."/>
            <person name="Morata J."/>
            <person name="Puigdomenech P."/>
            <person name="Ribeca P."/>
            <person name="Rubio Cabetas M.J."/>
            <person name="Vlasova A."/>
            <person name="Wirthensohn M."/>
            <person name="Garcia-Mas J."/>
            <person name="Gabaldon T."/>
            <person name="Casacuberta J.M."/>
            <person name="Arus P."/>
        </authorList>
    </citation>
    <scope>NUCLEOTIDE SEQUENCE [LARGE SCALE GENOMIC DNA]</scope>
    <source>
        <strain evidence="2">cv. Texas</strain>
    </source>
</reference>
<name>A0A5E4GEU8_PRUDU</name>
<dbReference type="Gramene" id="VVA38286">
    <property type="protein sequence ID" value="VVA38286"/>
    <property type="gene ID" value="Prudul26B019187"/>
</dbReference>
<dbReference type="AlphaFoldDB" id="A0A5E4GEU8"/>
<accession>A0A5E4GEU8</accession>
<sequence length="117" mass="12578">MQALCFGTPVPSCITLQTCTLCVIFGTLVTRYIALRHASFTPSTPCLATCQSYAFGTPRAQPLYHVTCNFVPSASPSPSAPSCQVLSLPNVLFTRGLGGLWAVLYTVWKMNYGVAQP</sequence>